<comment type="caution">
    <text evidence="1">The sequence shown here is derived from an EMBL/GenBank/DDBJ whole genome shotgun (WGS) entry which is preliminary data.</text>
</comment>
<evidence type="ECO:0000313" key="1">
    <source>
        <dbReference type="EMBL" id="MFC4262010.1"/>
    </source>
</evidence>
<keyword evidence="2" id="KW-1185">Reference proteome</keyword>
<dbReference type="Proteomes" id="UP001595907">
    <property type="component" value="Unassembled WGS sequence"/>
</dbReference>
<organism evidence="1 2">
    <name type="scientific">Ferruginibacter yonginensis</name>
    <dbReference type="NCBI Taxonomy" id="1310416"/>
    <lineage>
        <taxon>Bacteria</taxon>
        <taxon>Pseudomonadati</taxon>
        <taxon>Bacteroidota</taxon>
        <taxon>Chitinophagia</taxon>
        <taxon>Chitinophagales</taxon>
        <taxon>Chitinophagaceae</taxon>
        <taxon>Ferruginibacter</taxon>
    </lineage>
</organism>
<accession>A0ABV8QP09</accession>
<name>A0ABV8QP09_9BACT</name>
<dbReference type="PROSITE" id="PS51257">
    <property type="entry name" value="PROKAR_LIPOPROTEIN"/>
    <property type="match status" value="1"/>
</dbReference>
<gene>
    <name evidence="1" type="ORF">ACFOWM_03905</name>
</gene>
<dbReference type="RefSeq" id="WP_379707346.1">
    <property type="nucleotide sequence ID" value="NZ_JBHSCZ010000001.1"/>
</dbReference>
<sequence>MKYNIIAIVLFCTFLSCNSNEQKTPTTPIDTGREFIRATLDGNFTTAEKLLLKDEQNNEMFSSYKNFYERLPVEKKQAYKNASYNINTLTDVNDSTTIINYSNTYMNQPMNIKVIKRNNQWAVDFKYTSATDTSLTK</sequence>
<evidence type="ECO:0008006" key="3">
    <source>
        <dbReference type="Google" id="ProtNLM"/>
    </source>
</evidence>
<protein>
    <recommendedName>
        <fullName evidence="3">DUF4878 domain-containing protein</fullName>
    </recommendedName>
</protein>
<proteinExistence type="predicted"/>
<dbReference type="EMBL" id="JBHSCZ010000001">
    <property type="protein sequence ID" value="MFC4262010.1"/>
    <property type="molecule type" value="Genomic_DNA"/>
</dbReference>
<evidence type="ECO:0000313" key="2">
    <source>
        <dbReference type="Proteomes" id="UP001595907"/>
    </source>
</evidence>
<reference evidence="2" key="1">
    <citation type="journal article" date="2019" name="Int. J. Syst. Evol. Microbiol.">
        <title>The Global Catalogue of Microorganisms (GCM) 10K type strain sequencing project: providing services to taxonomists for standard genome sequencing and annotation.</title>
        <authorList>
            <consortium name="The Broad Institute Genomics Platform"/>
            <consortium name="The Broad Institute Genome Sequencing Center for Infectious Disease"/>
            <person name="Wu L."/>
            <person name="Ma J."/>
        </authorList>
    </citation>
    <scope>NUCLEOTIDE SEQUENCE [LARGE SCALE GENOMIC DNA]</scope>
    <source>
        <strain evidence="2">CECT 8289</strain>
    </source>
</reference>